<sequence length="798" mass="87882">MESHMWQNYLKTAARNLVKRKLYTAINISGLAVGIASFILLALYLQNEWTYDKFHEHAAQLYRIRMDYGEKDQPVAHVAMNPSALGPAMKDFPEVKAMTRVYPQGATVKNGDKVMNEKRFIYADAAFFQMFSFPLLSGNAATVLSGPDMVVLTAGMAKKYFGTTDVVGKTIKINNDKDFLITGVAADVPSNTHLKFQFVASYASMGKKDNWNAPNYYTYVQLADNATIPGLHNRIKSLIRDQIGGAAPAGVTFDFVPEPVTGIHLSSIASHSTEAGGDIHYNYILTIVAILLLLIACINFMNLATARSSDRSREIGVRKALGAQRGQLFWQFIAESTLITFAAMVTGIALALILLPAFNNLANTNLEVGRYNGYRLGILLIGIFLCTTFFAATYPALFLSGFRPVQVLKGALNKTTGGGIRKTLVVFQFAASVFFIICTLVVGRQLFYIQHKKLGLDRSQVLVLDGEKLNPKKLEDFKSKLLQQSGVQLVSASYDSPVAVGGGYGLSYVEGKPAGYNMNITAIPVEKDYIKTMGITLASGEDLTGADIQDVLKEDDKRVYHFYLNETAVKHLGWTAETAIGKRLSMNGRTGPVKGVMKDFHFASMKSKIEPIIVFPEYDWFGEILIKTSGNNEQPVIAGVEKIWKDYLPGVPFEYHFLNEEFDGLYKAEYRTSAILSTFSTVIILVSCLGLLGLATFTAQQRTKEIGIRKIMGASVSSVVALLSKDFMKLVILSLCIASPLAWYAMHYWLEGFAYHAVLSIWIFLAAGAIAIFIALLTVSLQSVKAALMNPIKSLRSE</sequence>
<feature type="transmembrane region" description="Helical" evidence="6">
    <location>
        <begin position="675"/>
        <end position="699"/>
    </location>
</feature>
<gene>
    <name evidence="9" type="ORF">CLV51_101396</name>
</gene>
<feature type="transmembrane region" description="Helical" evidence="6">
    <location>
        <begin position="21"/>
        <end position="45"/>
    </location>
</feature>
<keyword evidence="10" id="KW-1185">Reference proteome</keyword>
<evidence type="ECO:0000259" key="8">
    <source>
        <dbReference type="Pfam" id="PF12704"/>
    </source>
</evidence>
<dbReference type="InterPro" id="IPR003838">
    <property type="entry name" value="ABC3_permease_C"/>
</dbReference>
<feature type="transmembrane region" description="Helical" evidence="6">
    <location>
        <begin position="328"/>
        <end position="358"/>
    </location>
</feature>
<keyword evidence="4 6" id="KW-1133">Transmembrane helix</keyword>
<dbReference type="PANTHER" id="PTHR30572">
    <property type="entry name" value="MEMBRANE COMPONENT OF TRANSPORTER-RELATED"/>
    <property type="match status" value="1"/>
</dbReference>
<feature type="transmembrane region" description="Helical" evidence="6">
    <location>
        <begin position="378"/>
        <end position="402"/>
    </location>
</feature>
<dbReference type="InterPro" id="IPR050250">
    <property type="entry name" value="Macrolide_Exporter_MacB"/>
</dbReference>
<protein>
    <submittedName>
        <fullName evidence="9">Putative ABC transport system permease protein</fullName>
    </submittedName>
</protein>
<feature type="domain" description="MacB-like periplasmic core" evidence="8">
    <location>
        <begin position="24"/>
        <end position="237"/>
    </location>
</feature>
<name>A0A2P8HS60_CHINA</name>
<dbReference type="GO" id="GO:0005886">
    <property type="term" value="C:plasma membrane"/>
    <property type="evidence" value="ECO:0007669"/>
    <property type="project" value="UniProtKB-SubCell"/>
</dbReference>
<evidence type="ECO:0000256" key="3">
    <source>
        <dbReference type="ARBA" id="ARBA00022692"/>
    </source>
</evidence>
<dbReference type="Pfam" id="PF12704">
    <property type="entry name" value="MacB_PCD"/>
    <property type="match status" value="1"/>
</dbReference>
<feature type="transmembrane region" description="Helical" evidence="6">
    <location>
        <begin position="756"/>
        <end position="779"/>
    </location>
</feature>
<evidence type="ECO:0000256" key="4">
    <source>
        <dbReference type="ARBA" id="ARBA00022989"/>
    </source>
</evidence>
<feature type="transmembrane region" description="Helical" evidence="6">
    <location>
        <begin position="730"/>
        <end position="750"/>
    </location>
</feature>
<organism evidence="9 10">
    <name type="scientific">Chitinophaga niastensis</name>
    <dbReference type="NCBI Taxonomy" id="536980"/>
    <lineage>
        <taxon>Bacteria</taxon>
        <taxon>Pseudomonadati</taxon>
        <taxon>Bacteroidota</taxon>
        <taxon>Chitinophagia</taxon>
        <taxon>Chitinophagales</taxon>
        <taxon>Chitinophagaceae</taxon>
        <taxon>Chitinophaga</taxon>
    </lineage>
</organism>
<evidence type="ECO:0000256" key="6">
    <source>
        <dbReference type="SAM" id="Phobius"/>
    </source>
</evidence>
<reference evidence="9 10" key="1">
    <citation type="submission" date="2018-03" db="EMBL/GenBank/DDBJ databases">
        <title>Genomic Encyclopedia of Archaeal and Bacterial Type Strains, Phase II (KMG-II): from individual species to whole genera.</title>
        <authorList>
            <person name="Goeker M."/>
        </authorList>
    </citation>
    <scope>NUCLEOTIDE SEQUENCE [LARGE SCALE GENOMIC DNA]</scope>
    <source>
        <strain evidence="9 10">DSM 24859</strain>
    </source>
</reference>
<dbReference type="AlphaFoldDB" id="A0A2P8HS60"/>
<evidence type="ECO:0000259" key="7">
    <source>
        <dbReference type="Pfam" id="PF02687"/>
    </source>
</evidence>
<evidence type="ECO:0000256" key="5">
    <source>
        <dbReference type="ARBA" id="ARBA00023136"/>
    </source>
</evidence>
<dbReference type="PANTHER" id="PTHR30572:SF18">
    <property type="entry name" value="ABC-TYPE MACROLIDE FAMILY EXPORT SYSTEM PERMEASE COMPONENT 2"/>
    <property type="match status" value="1"/>
</dbReference>
<keyword evidence="2" id="KW-1003">Cell membrane</keyword>
<proteinExistence type="predicted"/>
<feature type="domain" description="ABC3 transporter permease C-terminal" evidence="7">
    <location>
        <begin position="678"/>
        <end position="791"/>
    </location>
</feature>
<evidence type="ECO:0000313" key="10">
    <source>
        <dbReference type="Proteomes" id="UP000240971"/>
    </source>
</evidence>
<accession>A0A2P8HS60</accession>
<evidence type="ECO:0000313" key="9">
    <source>
        <dbReference type="EMBL" id="PSL49066.1"/>
    </source>
</evidence>
<comment type="subcellular location">
    <subcellularLocation>
        <location evidence="1">Cell membrane</location>
        <topology evidence="1">Multi-pass membrane protein</topology>
    </subcellularLocation>
</comment>
<feature type="domain" description="ABC3 transporter permease C-terminal" evidence="7">
    <location>
        <begin position="287"/>
        <end position="400"/>
    </location>
</feature>
<keyword evidence="3 6" id="KW-0812">Transmembrane</keyword>
<feature type="transmembrane region" description="Helical" evidence="6">
    <location>
        <begin position="423"/>
        <end position="443"/>
    </location>
</feature>
<dbReference type="EMBL" id="PYAW01000001">
    <property type="protein sequence ID" value="PSL49066.1"/>
    <property type="molecule type" value="Genomic_DNA"/>
</dbReference>
<dbReference type="Pfam" id="PF02687">
    <property type="entry name" value="FtsX"/>
    <property type="match status" value="2"/>
</dbReference>
<dbReference type="InterPro" id="IPR025857">
    <property type="entry name" value="MacB_PCD"/>
</dbReference>
<feature type="transmembrane region" description="Helical" evidence="6">
    <location>
        <begin position="281"/>
        <end position="303"/>
    </location>
</feature>
<evidence type="ECO:0000256" key="2">
    <source>
        <dbReference type="ARBA" id="ARBA00022475"/>
    </source>
</evidence>
<dbReference type="GO" id="GO:0022857">
    <property type="term" value="F:transmembrane transporter activity"/>
    <property type="evidence" value="ECO:0007669"/>
    <property type="project" value="TreeGrafter"/>
</dbReference>
<evidence type="ECO:0000256" key="1">
    <source>
        <dbReference type="ARBA" id="ARBA00004651"/>
    </source>
</evidence>
<dbReference type="Proteomes" id="UP000240971">
    <property type="component" value="Unassembled WGS sequence"/>
</dbReference>
<keyword evidence="5 6" id="KW-0472">Membrane</keyword>
<comment type="caution">
    <text evidence="9">The sequence shown here is derived from an EMBL/GenBank/DDBJ whole genome shotgun (WGS) entry which is preliminary data.</text>
</comment>